<dbReference type="Gene3D" id="3.30.2130.10">
    <property type="entry name" value="VC0802-like"/>
    <property type="match status" value="1"/>
</dbReference>
<feature type="domain" description="CASTOR ACT" evidence="1">
    <location>
        <begin position="57"/>
        <end position="119"/>
    </location>
</feature>
<dbReference type="PANTHER" id="PTHR31131:SF6">
    <property type="entry name" value="CASTOR ACT DOMAIN-CONTAINING PROTEIN"/>
    <property type="match status" value="1"/>
</dbReference>
<dbReference type="InterPro" id="IPR051719">
    <property type="entry name" value="CASTOR_mTORC1"/>
</dbReference>
<organism evidence="2 3">
    <name type="scientific">Saliniradius amylolyticus</name>
    <dbReference type="NCBI Taxonomy" id="2183582"/>
    <lineage>
        <taxon>Bacteria</taxon>
        <taxon>Pseudomonadati</taxon>
        <taxon>Pseudomonadota</taxon>
        <taxon>Gammaproteobacteria</taxon>
        <taxon>Alteromonadales</taxon>
        <taxon>Alteromonadaceae</taxon>
        <taxon>Saliniradius</taxon>
    </lineage>
</organism>
<dbReference type="RefSeq" id="WP_109339719.1">
    <property type="nucleotide sequence ID" value="NZ_CP029347.1"/>
</dbReference>
<gene>
    <name evidence="2" type="ORF">HMF8227_01643</name>
</gene>
<name>A0A2S2E382_9ALTE</name>
<dbReference type="PIRSF" id="PIRSF008459">
    <property type="entry name" value="UCP008459"/>
    <property type="match status" value="1"/>
</dbReference>
<dbReference type="AlphaFoldDB" id="A0A2S2E382"/>
<dbReference type="OrthoDB" id="5615858at2"/>
<keyword evidence="3" id="KW-1185">Reference proteome</keyword>
<evidence type="ECO:0000259" key="1">
    <source>
        <dbReference type="Pfam" id="PF13840"/>
    </source>
</evidence>
<accession>A0A2S2E382</accession>
<protein>
    <recommendedName>
        <fullName evidence="1">CASTOR ACT domain-containing protein</fullName>
    </recommendedName>
</protein>
<dbReference type="InterPro" id="IPR027795">
    <property type="entry name" value="CASTOR_ACT_dom"/>
</dbReference>
<evidence type="ECO:0000313" key="2">
    <source>
        <dbReference type="EMBL" id="AWL12116.1"/>
    </source>
</evidence>
<dbReference type="PANTHER" id="PTHR31131">
    <property type="entry name" value="CHROMOSOME 1, WHOLE GENOME SHOTGUN SEQUENCE"/>
    <property type="match status" value="1"/>
</dbReference>
<dbReference type="SUPFAM" id="SSF55021">
    <property type="entry name" value="ACT-like"/>
    <property type="match status" value="2"/>
</dbReference>
<dbReference type="InterPro" id="IPR045865">
    <property type="entry name" value="ACT-like_dom_sf"/>
</dbReference>
<sequence>MTKQTLAILPETFTIYSLHTQSAIPPSVLSSPIFFIGKTYDELSLVVPEPVYIEAEESDPDWRALEVLGPLELSMVGIMAQIGNVLAQAKVSIFVVSTFETDYFLVKQQDLDAAQQALQQAGYKVMD</sequence>
<evidence type="ECO:0000313" key="3">
    <source>
        <dbReference type="Proteomes" id="UP000245728"/>
    </source>
</evidence>
<dbReference type="EMBL" id="CP029347">
    <property type="protein sequence ID" value="AWL12116.1"/>
    <property type="molecule type" value="Genomic_DNA"/>
</dbReference>
<dbReference type="KEGG" id="salh:HMF8227_01643"/>
<dbReference type="Proteomes" id="UP000245728">
    <property type="component" value="Chromosome"/>
</dbReference>
<reference evidence="2 3" key="1">
    <citation type="submission" date="2018-05" db="EMBL/GenBank/DDBJ databases">
        <title>Salinimonas sp. HMF8227 Genome sequencing and assembly.</title>
        <authorList>
            <person name="Kang H."/>
            <person name="Kang J."/>
            <person name="Cha I."/>
            <person name="Kim H."/>
            <person name="Joh K."/>
        </authorList>
    </citation>
    <scope>NUCLEOTIDE SEQUENCE [LARGE SCALE GENOMIC DNA]</scope>
    <source>
        <strain evidence="2 3">HMF8227</strain>
    </source>
</reference>
<dbReference type="Pfam" id="PF13840">
    <property type="entry name" value="ACT_7"/>
    <property type="match status" value="1"/>
</dbReference>
<dbReference type="InterPro" id="IPR016540">
    <property type="entry name" value="UCP008459"/>
</dbReference>
<proteinExistence type="predicted"/>